<evidence type="ECO:0000256" key="3">
    <source>
        <dbReference type="ARBA" id="ARBA00022679"/>
    </source>
</evidence>
<feature type="domain" description="Methyltransferase type 11" evidence="4">
    <location>
        <begin position="70"/>
        <end position="176"/>
    </location>
</feature>
<dbReference type="Proteomes" id="UP001470230">
    <property type="component" value="Unassembled WGS sequence"/>
</dbReference>
<evidence type="ECO:0000256" key="1">
    <source>
        <dbReference type="ARBA" id="ARBA00008361"/>
    </source>
</evidence>
<dbReference type="SUPFAM" id="SSF53335">
    <property type="entry name" value="S-adenosyl-L-methionine-dependent methyltransferases"/>
    <property type="match status" value="1"/>
</dbReference>
<name>A0ABR2KT73_9EUKA</name>
<dbReference type="InterPro" id="IPR013216">
    <property type="entry name" value="Methyltransf_11"/>
</dbReference>
<evidence type="ECO:0000313" key="6">
    <source>
        <dbReference type="Proteomes" id="UP001470230"/>
    </source>
</evidence>
<organism evidence="5 6">
    <name type="scientific">Tritrichomonas musculus</name>
    <dbReference type="NCBI Taxonomy" id="1915356"/>
    <lineage>
        <taxon>Eukaryota</taxon>
        <taxon>Metamonada</taxon>
        <taxon>Parabasalia</taxon>
        <taxon>Tritrichomonadida</taxon>
        <taxon>Tritrichomonadidae</taxon>
        <taxon>Tritrichomonas</taxon>
    </lineage>
</organism>
<dbReference type="PANTHER" id="PTHR12176">
    <property type="entry name" value="SAM-DEPENDENT METHYLTRANSFERASE SUPERFAMILY PROTEIN"/>
    <property type="match status" value="1"/>
</dbReference>
<sequence>MTSSELAIEEQGLDQELENILNHPAPAYGEKEYWNSRYDKTPKDTFEWFQPWPQIRQYVSKYFINKGPVLNIGCGNSNMTNDLLADGFSKVTGIDYSQTVITQMKQRTGSASDQSLRIEFLTMDVASMSFSNNTFDFIFDKGTIDTLLCCDNGGKAVFAAMKEIARVLKPGGTFICISYGIEKTRKKYFTNPTLGISISETITLQKPGIETNHYIYIVKKNE</sequence>
<evidence type="ECO:0000256" key="2">
    <source>
        <dbReference type="ARBA" id="ARBA00022603"/>
    </source>
</evidence>
<keyword evidence="6" id="KW-1185">Reference proteome</keyword>
<dbReference type="EMBL" id="JAPFFF010000003">
    <property type="protein sequence ID" value="KAK8894206.1"/>
    <property type="molecule type" value="Genomic_DNA"/>
</dbReference>
<dbReference type="Gene3D" id="3.40.50.150">
    <property type="entry name" value="Vaccinia Virus protein VP39"/>
    <property type="match status" value="1"/>
</dbReference>
<dbReference type="Pfam" id="PF08241">
    <property type="entry name" value="Methyltransf_11"/>
    <property type="match status" value="1"/>
</dbReference>
<accession>A0ABR2KT73</accession>
<gene>
    <name evidence="5" type="ORF">M9Y10_022639</name>
</gene>
<proteinExistence type="inferred from homology"/>
<evidence type="ECO:0000313" key="5">
    <source>
        <dbReference type="EMBL" id="KAK8894206.1"/>
    </source>
</evidence>
<keyword evidence="3" id="KW-0808">Transferase</keyword>
<evidence type="ECO:0000259" key="4">
    <source>
        <dbReference type="Pfam" id="PF08241"/>
    </source>
</evidence>
<reference evidence="5 6" key="1">
    <citation type="submission" date="2024-04" db="EMBL/GenBank/DDBJ databases">
        <title>Tritrichomonas musculus Genome.</title>
        <authorList>
            <person name="Alves-Ferreira E."/>
            <person name="Grigg M."/>
            <person name="Lorenzi H."/>
            <person name="Galac M."/>
        </authorList>
    </citation>
    <scope>NUCLEOTIDE SEQUENCE [LARGE SCALE GENOMIC DNA]</scope>
    <source>
        <strain evidence="5 6">EAF2021</strain>
    </source>
</reference>
<dbReference type="InterPro" id="IPR029063">
    <property type="entry name" value="SAM-dependent_MTases_sf"/>
</dbReference>
<dbReference type="PANTHER" id="PTHR12176:SF79">
    <property type="entry name" value="METHYLTRANSFERASE TYPE 11 DOMAIN-CONTAINING PROTEIN"/>
    <property type="match status" value="1"/>
</dbReference>
<protein>
    <recommendedName>
        <fullName evidence="4">Methyltransferase type 11 domain-containing protein</fullName>
    </recommendedName>
</protein>
<keyword evidence="2" id="KW-0489">Methyltransferase</keyword>
<dbReference type="CDD" id="cd02440">
    <property type="entry name" value="AdoMet_MTases"/>
    <property type="match status" value="1"/>
</dbReference>
<comment type="caution">
    <text evidence="5">The sequence shown here is derived from an EMBL/GenBank/DDBJ whole genome shotgun (WGS) entry which is preliminary data.</text>
</comment>
<comment type="similarity">
    <text evidence="1">Belongs to the methyltransferase superfamily.</text>
</comment>
<dbReference type="InterPro" id="IPR051419">
    <property type="entry name" value="Lys/N-term_MeTrsfase_sf"/>
</dbReference>